<dbReference type="PANTHER" id="PTHR12558:SF13">
    <property type="entry name" value="CELL DIVISION CYCLE PROTEIN 27 HOMOLOG"/>
    <property type="match status" value="1"/>
</dbReference>
<reference evidence="2 3" key="1">
    <citation type="submission" date="2019-02" db="EMBL/GenBank/DDBJ databases">
        <title>Deep-cultivation of Planctomycetes and their phenomic and genomic characterization uncovers novel biology.</title>
        <authorList>
            <person name="Wiegand S."/>
            <person name="Jogler M."/>
            <person name="Boedeker C."/>
            <person name="Pinto D."/>
            <person name="Vollmers J."/>
            <person name="Rivas-Marin E."/>
            <person name="Kohn T."/>
            <person name="Peeters S.H."/>
            <person name="Heuer A."/>
            <person name="Rast P."/>
            <person name="Oberbeckmann S."/>
            <person name="Bunk B."/>
            <person name="Jeske O."/>
            <person name="Meyerdierks A."/>
            <person name="Storesund J.E."/>
            <person name="Kallscheuer N."/>
            <person name="Luecker S."/>
            <person name="Lage O.M."/>
            <person name="Pohl T."/>
            <person name="Merkel B.J."/>
            <person name="Hornburger P."/>
            <person name="Mueller R.-W."/>
            <person name="Bruemmer F."/>
            <person name="Labrenz M."/>
            <person name="Spormann A.M."/>
            <person name="Op den Camp H."/>
            <person name="Overmann J."/>
            <person name="Amann R."/>
            <person name="Jetten M.S.M."/>
            <person name="Mascher T."/>
            <person name="Medema M.H."/>
            <person name="Devos D.P."/>
            <person name="Kaster A.-K."/>
            <person name="Ovreas L."/>
            <person name="Rohde M."/>
            <person name="Galperin M.Y."/>
            <person name="Jogler C."/>
        </authorList>
    </citation>
    <scope>NUCLEOTIDE SEQUENCE [LARGE SCALE GENOMIC DNA]</scope>
    <source>
        <strain evidence="2 3">SV_7m_r</strain>
    </source>
</reference>
<dbReference type="EMBL" id="CP036272">
    <property type="protein sequence ID" value="QDT58328.1"/>
    <property type="molecule type" value="Genomic_DNA"/>
</dbReference>
<keyword evidence="3" id="KW-1185">Reference proteome</keyword>
<evidence type="ECO:0000256" key="1">
    <source>
        <dbReference type="PROSITE-ProRule" id="PRU00339"/>
    </source>
</evidence>
<name>A0A517SQC9_9BACT</name>
<organism evidence="2 3">
    <name type="scientific">Stieleria bergensis</name>
    <dbReference type="NCBI Taxonomy" id="2528025"/>
    <lineage>
        <taxon>Bacteria</taxon>
        <taxon>Pseudomonadati</taxon>
        <taxon>Planctomycetota</taxon>
        <taxon>Planctomycetia</taxon>
        <taxon>Pirellulales</taxon>
        <taxon>Pirellulaceae</taxon>
        <taxon>Stieleria</taxon>
    </lineage>
</organism>
<sequence>MNRSLFAPDTLRHTVPGICSVVARRRARKRWQSIAACLVTFMAMIIDANVSKAEESTAASIALYSDAANFQNKGAIDLAIRNWEQFLQQYPKDDLASQAAHYRGVCEMKRETPDYGRAITAFQSALTDPASKLREQSLANLGWCQFVVATEGQNADAKALQQTIATYVQLIKEFPQTTFADRAYFYSGEAAYQLGHADAAIASYQRMLSLATSKQSPLRCDTLYAYGVALEEAGKDAQAVRAYQQLLQEFSTHEFAVDVRLRLGDQFIAAGKQAEALKLFDGALSAAQYAEDERYAMLRKAFALVQSNRPAEAAQVYDLLRQKHPNSPEAAGALLAAGQAYYRAKKLDLAGKRFQQQLQQPNVGGETATESAHWLAQISLNQKQTKQAAKVAEDQIKKQVAGTYSAHLYLDLVEALAADPGTLAKSLQVAKQAAQKYGDSEVAPRLLYNAAFSALQLDQYAEAVQLANQFMQRFKDDPLAIDVRFIAAESTLLQGKSQEAVQHFQALLGRSPANHASRGQWALRAATAANLSKQYDLTLQLLKKETASLKSAQQQSEAALLMGKAALLNKSADQAIGLLAGAIKLAPGSQTAAQAQFLQATAYDDANRSQEATQAWAQIAKRTESTPEVRQARYRLAQLAADQNDHATALQWHQRLINDPASKRLRPYALFGFGWSLIQADRHGEAIAPLSELLDKSPNHETATDARLTRGIAYRVTGDSAAARRDLQAVMAKKPTGTQLGHVLYELALVDQAEKRFGDAANKLSQLLSKVPDYDSPERLRYEMGWALQQAGKTDQAAKVFEGILAKSSDAPFTADAAFFVGQFYYDQKNWDKASEFLKQASAAKDPVVAEKAMYRLAWSDFQAGNLQQARQAFSNLTKRFPKGELALDAYMMDGECLFRMDQFEQALQSFTMARKQIEANGDDSTTLRDPEDRRIRELVLLHGGQSAAQLQQWDVAIDWFDALKTRFRSTSYLPQLLYELGFVYQQKGDTERALSYFQQVAEGYRRQEVAARSRFMMGEIYFLRQAFDKAIPEFQSVMYGFGGSEASATIRPWQARSGFEAGRCAESLIQQAQTDAKRTKAQTVARTFYQFVVEEHRDHELAKKAAERLEALK</sequence>
<dbReference type="Pfam" id="PF13432">
    <property type="entry name" value="TPR_16"/>
    <property type="match status" value="6"/>
</dbReference>
<evidence type="ECO:0000313" key="3">
    <source>
        <dbReference type="Proteomes" id="UP000315003"/>
    </source>
</evidence>
<evidence type="ECO:0000313" key="2">
    <source>
        <dbReference type="EMBL" id="QDT58328.1"/>
    </source>
</evidence>
<dbReference type="OrthoDB" id="9757961at2"/>
<feature type="repeat" description="TPR" evidence="1">
    <location>
        <begin position="975"/>
        <end position="1008"/>
    </location>
</feature>
<dbReference type="InterPro" id="IPR011990">
    <property type="entry name" value="TPR-like_helical_dom_sf"/>
</dbReference>
<dbReference type="AlphaFoldDB" id="A0A517SQC9"/>
<dbReference type="PANTHER" id="PTHR12558">
    <property type="entry name" value="CELL DIVISION CYCLE 16,23,27"/>
    <property type="match status" value="1"/>
</dbReference>
<protein>
    <submittedName>
        <fullName evidence="2">Tol-pal system protein YbgF</fullName>
    </submittedName>
</protein>
<dbReference type="Pfam" id="PF13174">
    <property type="entry name" value="TPR_6"/>
    <property type="match status" value="2"/>
</dbReference>
<dbReference type="PROSITE" id="PS50005">
    <property type="entry name" value="TPR"/>
    <property type="match status" value="1"/>
</dbReference>
<dbReference type="Proteomes" id="UP000315003">
    <property type="component" value="Chromosome"/>
</dbReference>
<dbReference type="SUPFAM" id="SSF48452">
    <property type="entry name" value="TPR-like"/>
    <property type="match status" value="5"/>
</dbReference>
<proteinExistence type="predicted"/>
<dbReference type="SMART" id="SM00671">
    <property type="entry name" value="SEL1"/>
    <property type="match status" value="2"/>
</dbReference>
<dbReference type="Gene3D" id="1.25.40.10">
    <property type="entry name" value="Tetratricopeptide repeat domain"/>
    <property type="match status" value="9"/>
</dbReference>
<dbReference type="InterPro" id="IPR006597">
    <property type="entry name" value="Sel1-like"/>
</dbReference>
<keyword evidence="1" id="KW-0802">TPR repeat</keyword>
<dbReference type="InterPro" id="IPR019734">
    <property type="entry name" value="TPR_rpt"/>
</dbReference>
<gene>
    <name evidence="2" type="ORF">SV7mr_08180</name>
</gene>
<accession>A0A517SQC9</accession>
<dbReference type="SMART" id="SM00028">
    <property type="entry name" value="TPR"/>
    <property type="match status" value="18"/>
</dbReference>